<dbReference type="NCBIfam" id="TIGR02847">
    <property type="entry name" value="CyoD"/>
    <property type="match status" value="1"/>
</dbReference>
<keyword evidence="9 17" id="KW-1133">Transmembrane helix</keyword>
<protein>
    <recommendedName>
        <fullName evidence="4">Cytochrome bo(3) ubiquinol oxidase subunit 4</fullName>
    </recommendedName>
    <alternativeName>
        <fullName evidence="16">Cytochrome o ubiquinol oxidase subunit 4</fullName>
    </alternativeName>
    <alternativeName>
        <fullName evidence="13">Oxidase bo(3) subunit 4</fullName>
    </alternativeName>
    <alternativeName>
        <fullName evidence="14">Ubiquinol oxidase polypeptide IV</fullName>
    </alternativeName>
    <alternativeName>
        <fullName evidence="15">Ubiquinol oxidase subunit 4</fullName>
    </alternativeName>
</protein>
<evidence type="ECO:0000256" key="4">
    <source>
        <dbReference type="ARBA" id="ARBA00014689"/>
    </source>
</evidence>
<comment type="similarity">
    <text evidence="2">Belongs to the cytochrome c oxidase bacterial subunit 4 family.</text>
</comment>
<dbReference type="Pfam" id="PF03626">
    <property type="entry name" value="COX4_pro"/>
    <property type="match status" value="1"/>
</dbReference>
<dbReference type="RefSeq" id="WP_105591878.1">
    <property type="nucleotide sequence ID" value="NZ_PDET01000003.1"/>
</dbReference>
<feature type="transmembrane region" description="Helical" evidence="17">
    <location>
        <begin position="79"/>
        <end position="101"/>
    </location>
</feature>
<gene>
    <name evidence="18" type="primary">cyoD</name>
    <name evidence="18" type="ORF">CQW29_06400</name>
</gene>
<evidence type="ECO:0000256" key="6">
    <source>
        <dbReference type="ARBA" id="ARBA00022475"/>
    </source>
</evidence>
<evidence type="ECO:0000256" key="12">
    <source>
        <dbReference type="ARBA" id="ARBA00025694"/>
    </source>
</evidence>
<evidence type="ECO:0000313" key="19">
    <source>
        <dbReference type="Proteomes" id="UP000239181"/>
    </source>
</evidence>
<keyword evidence="6" id="KW-1003">Cell membrane</keyword>
<feature type="transmembrane region" description="Helical" evidence="17">
    <location>
        <begin position="45"/>
        <end position="67"/>
    </location>
</feature>
<evidence type="ECO:0000256" key="1">
    <source>
        <dbReference type="ARBA" id="ARBA00004651"/>
    </source>
</evidence>
<keyword evidence="5" id="KW-0813">Transport</keyword>
<comment type="subcellular location">
    <subcellularLocation>
        <location evidence="1">Cell membrane</location>
        <topology evidence="1">Multi-pass membrane protein</topology>
    </subcellularLocation>
</comment>
<dbReference type="InterPro" id="IPR005171">
    <property type="entry name" value="Cyt_c_oxidase_su4_prok"/>
</dbReference>
<evidence type="ECO:0000256" key="7">
    <source>
        <dbReference type="ARBA" id="ARBA00022692"/>
    </source>
</evidence>
<dbReference type="InterPro" id="IPR050968">
    <property type="entry name" value="Cytochrome_c_oxidase_bac_sub4"/>
</dbReference>
<organism evidence="18 19">
    <name type="scientific">Pantoea coffeiphila</name>
    <dbReference type="NCBI Taxonomy" id="1465635"/>
    <lineage>
        <taxon>Bacteria</taxon>
        <taxon>Pseudomonadati</taxon>
        <taxon>Pseudomonadota</taxon>
        <taxon>Gammaproteobacteria</taxon>
        <taxon>Enterobacterales</taxon>
        <taxon>Erwiniaceae</taxon>
        <taxon>Pantoea</taxon>
    </lineage>
</organism>
<keyword evidence="11 17" id="KW-0472">Membrane</keyword>
<evidence type="ECO:0000256" key="16">
    <source>
        <dbReference type="ARBA" id="ARBA00032185"/>
    </source>
</evidence>
<evidence type="ECO:0000256" key="13">
    <source>
        <dbReference type="ARBA" id="ARBA00030071"/>
    </source>
</evidence>
<dbReference type="Proteomes" id="UP000239181">
    <property type="component" value="Unassembled WGS sequence"/>
</dbReference>
<keyword evidence="10" id="KW-0560">Oxidoreductase</keyword>
<keyword evidence="7 17" id="KW-0812">Transmembrane</keyword>
<dbReference type="GO" id="GO:0009319">
    <property type="term" value="C:cytochrome o ubiquinol oxidase complex"/>
    <property type="evidence" value="ECO:0007669"/>
    <property type="project" value="TreeGrafter"/>
</dbReference>
<sequence>MSKAVLHSDNHDSGSYKSYITGFVLCVVLTLIPFMLVMYPVGPRWVTITLFVVTAVAQLLVQLVYFLHLNRKTEDGWNLASFVFTLLILLIIIGLSIWIIWSMHYHMMINR</sequence>
<reference evidence="18 19" key="1">
    <citation type="submission" date="2017-10" db="EMBL/GenBank/DDBJ databases">
        <title>Draft genome of two endophytic bacteria isolated from 'guarana' Paullinia cupana (Mart.) Ducke.</title>
        <authorList>
            <person name="Siqueira K.A."/>
            <person name="Liotti R.G."/>
            <person name="Mendes T.A."/>
            <person name="Soares M.A."/>
        </authorList>
    </citation>
    <scope>NUCLEOTIDE SEQUENCE [LARGE SCALE GENOMIC DNA]</scope>
    <source>
        <strain evidence="18 19">342</strain>
    </source>
</reference>
<evidence type="ECO:0000256" key="10">
    <source>
        <dbReference type="ARBA" id="ARBA00023002"/>
    </source>
</evidence>
<evidence type="ECO:0000256" key="14">
    <source>
        <dbReference type="ARBA" id="ARBA00030211"/>
    </source>
</evidence>
<dbReference type="EMBL" id="PDET01000003">
    <property type="protein sequence ID" value="PRD16435.1"/>
    <property type="molecule type" value="Genomic_DNA"/>
</dbReference>
<evidence type="ECO:0000256" key="8">
    <source>
        <dbReference type="ARBA" id="ARBA00022982"/>
    </source>
</evidence>
<keyword evidence="8" id="KW-0249">Electron transport</keyword>
<dbReference type="GO" id="GO:0015078">
    <property type="term" value="F:proton transmembrane transporter activity"/>
    <property type="evidence" value="ECO:0007669"/>
    <property type="project" value="TreeGrafter"/>
</dbReference>
<comment type="function">
    <text evidence="12">Cytochrome bo(3) ubiquinol terminal oxidase is the component of the aerobic respiratory chain of E.coli that predominates when cells are grown at high aeration. Has proton pump activity across the membrane in addition to electron transfer, pumping 2 protons/electron.</text>
</comment>
<accession>A0A2S9IF67</accession>
<dbReference type="AlphaFoldDB" id="A0A2S9IF67"/>
<evidence type="ECO:0000256" key="2">
    <source>
        <dbReference type="ARBA" id="ARBA00008079"/>
    </source>
</evidence>
<dbReference type="GO" id="GO:0009486">
    <property type="term" value="F:cytochrome bo3 ubiquinol oxidase activity"/>
    <property type="evidence" value="ECO:0007669"/>
    <property type="project" value="InterPro"/>
</dbReference>
<evidence type="ECO:0000256" key="9">
    <source>
        <dbReference type="ARBA" id="ARBA00022989"/>
    </source>
</evidence>
<comment type="caution">
    <text evidence="18">The sequence shown here is derived from an EMBL/GenBank/DDBJ whole genome shotgun (WGS) entry which is preliminary data.</text>
</comment>
<evidence type="ECO:0000256" key="5">
    <source>
        <dbReference type="ARBA" id="ARBA00022448"/>
    </source>
</evidence>
<dbReference type="PANTHER" id="PTHR36835">
    <property type="entry name" value="CYTOCHROME BO(3) UBIQUINOL OXIDASE SUBUNIT 4"/>
    <property type="match status" value="1"/>
</dbReference>
<dbReference type="GO" id="GO:0005886">
    <property type="term" value="C:plasma membrane"/>
    <property type="evidence" value="ECO:0007669"/>
    <property type="project" value="UniProtKB-SubCell"/>
</dbReference>
<evidence type="ECO:0000256" key="15">
    <source>
        <dbReference type="ARBA" id="ARBA00031887"/>
    </source>
</evidence>
<feature type="transmembrane region" description="Helical" evidence="17">
    <location>
        <begin position="20"/>
        <end position="39"/>
    </location>
</feature>
<evidence type="ECO:0000256" key="3">
    <source>
        <dbReference type="ARBA" id="ARBA00011700"/>
    </source>
</evidence>
<dbReference type="GO" id="GO:0019646">
    <property type="term" value="P:aerobic electron transport chain"/>
    <property type="evidence" value="ECO:0007669"/>
    <property type="project" value="TreeGrafter"/>
</dbReference>
<dbReference type="GO" id="GO:0015990">
    <property type="term" value="P:electron transport coupled proton transport"/>
    <property type="evidence" value="ECO:0007669"/>
    <property type="project" value="InterPro"/>
</dbReference>
<dbReference type="InterPro" id="IPR014210">
    <property type="entry name" value="Cyt_o_ubiqinol_oxidase_su4"/>
</dbReference>
<keyword evidence="19" id="KW-1185">Reference proteome</keyword>
<comment type="subunit">
    <text evidence="3">Heterooctamer of two A chains, two B chains, two C chains and two D chains.</text>
</comment>
<evidence type="ECO:0000256" key="17">
    <source>
        <dbReference type="SAM" id="Phobius"/>
    </source>
</evidence>
<proteinExistence type="inferred from homology"/>
<name>A0A2S9IF67_9GAMM</name>
<dbReference type="OrthoDB" id="2375888at2"/>
<evidence type="ECO:0000313" key="18">
    <source>
        <dbReference type="EMBL" id="PRD16435.1"/>
    </source>
</evidence>
<dbReference type="PANTHER" id="PTHR36835:SF1">
    <property type="entry name" value="CYTOCHROME BO(3) UBIQUINOL OXIDASE SUBUNIT 4"/>
    <property type="match status" value="1"/>
</dbReference>
<evidence type="ECO:0000256" key="11">
    <source>
        <dbReference type="ARBA" id="ARBA00023136"/>
    </source>
</evidence>